<dbReference type="SUPFAM" id="SSF141523">
    <property type="entry name" value="L,D-transpeptidase catalytic domain-like"/>
    <property type="match status" value="1"/>
</dbReference>
<feature type="domain" description="L,D-TPase catalytic" evidence="9">
    <location>
        <begin position="351"/>
        <end position="527"/>
    </location>
</feature>
<evidence type="ECO:0000313" key="10">
    <source>
        <dbReference type="EMBL" id="SFX30878.1"/>
    </source>
</evidence>
<dbReference type="Proteomes" id="UP000182350">
    <property type="component" value="Unassembled WGS sequence"/>
</dbReference>
<dbReference type="SUPFAM" id="SSF47090">
    <property type="entry name" value="PGBD-like"/>
    <property type="match status" value="1"/>
</dbReference>
<keyword evidence="8" id="KW-0732">Signal</keyword>
<keyword evidence="3" id="KW-0808">Transferase</keyword>
<dbReference type="InterPro" id="IPR036365">
    <property type="entry name" value="PGBD-like_sf"/>
</dbReference>
<dbReference type="GO" id="GO:0008360">
    <property type="term" value="P:regulation of cell shape"/>
    <property type="evidence" value="ECO:0007669"/>
    <property type="project" value="UniProtKB-UniRule"/>
</dbReference>
<keyword evidence="6 7" id="KW-0961">Cell wall biogenesis/degradation</keyword>
<keyword evidence="5 7" id="KW-0573">Peptidoglycan synthesis</keyword>
<dbReference type="InterPro" id="IPR038063">
    <property type="entry name" value="Transpep_catalytic_dom"/>
</dbReference>
<dbReference type="PROSITE" id="PS52029">
    <property type="entry name" value="LD_TPASE"/>
    <property type="match status" value="1"/>
</dbReference>
<evidence type="ECO:0000259" key="9">
    <source>
        <dbReference type="PROSITE" id="PS52029"/>
    </source>
</evidence>
<dbReference type="UniPathway" id="UPA00219"/>
<comment type="similarity">
    <text evidence="2">Belongs to the YkuD family.</text>
</comment>
<dbReference type="Pfam" id="PF03734">
    <property type="entry name" value="YkuD"/>
    <property type="match status" value="1"/>
</dbReference>
<proteinExistence type="inferred from homology"/>
<evidence type="ECO:0000256" key="5">
    <source>
        <dbReference type="ARBA" id="ARBA00022984"/>
    </source>
</evidence>
<dbReference type="Gene3D" id="2.40.440.10">
    <property type="entry name" value="L,D-transpeptidase catalytic domain-like"/>
    <property type="match status" value="1"/>
</dbReference>
<organism evidence="10 11">
    <name type="scientific">Marinospirillum alkaliphilum DSM 21637</name>
    <dbReference type="NCBI Taxonomy" id="1122209"/>
    <lineage>
        <taxon>Bacteria</taxon>
        <taxon>Pseudomonadati</taxon>
        <taxon>Pseudomonadota</taxon>
        <taxon>Gammaproteobacteria</taxon>
        <taxon>Oceanospirillales</taxon>
        <taxon>Oceanospirillaceae</taxon>
        <taxon>Marinospirillum</taxon>
    </lineage>
</organism>
<evidence type="ECO:0000256" key="3">
    <source>
        <dbReference type="ARBA" id="ARBA00022679"/>
    </source>
</evidence>
<evidence type="ECO:0000256" key="4">
    <source>
        <dbReference type="ARBA" id="ARBA00022960"/>
    </source>
</evidence>
<dbReference type="InterPro" id="IPR005490">
    <property type="entry name" value="LD_TPept_cat_dom"/>
</dbReference>
<feature type="chain" id="PRO_5012543639" evidence="8">
    <location>
        <begin position="35"/>
        <end position="588"/>
    </location>
</feature>
<feature type="active site" description="Proton donor/acceptor" evidence="7">
    <location>
        <position position="486"/>
    </location>
</feature>
<dbReference type="STRING" id="1122209.SAMN02745752_01201"/>
<dbReference type="Gene3D" id="1.10.101.10">
    <property type="entry name" value="PGBD-like superfamily/PGBD"/>
    <property type="match status" value="1"/>
</dbReference>
<dbReference type="Pfam" id="PF01471">
    <property type="entry name" value="PG_binding_1"/>
    <property type="match status" value="1"/>
</dbReference>
<evidence type="ECO:0000256" key="6">
    <source>
        <dbReference type="ARBA" id="ARBA00023316"/>
    </source>
</evidence>
<dbReference type="InterPro" id="IPR002477">
    <property type="entry name" value="Peptidoglycan-bd-like"/>
</dbReference>
<evidence type="ECO:0000256" key="8">
    <source>
        <dbReference type="SAM" id="SignalP"/>
    </source>
</evidence>
<dbReference type="GO" id="GO:0071555">
    <property type="term" value="P:cell wall organization"/>
    <property type="evidence" value="ECO:0007669"/>
    <property type="project" value="UniProtKB-UniRule"/>
</dbReference>
<accession>A0A1K1W0D5</accession>
<evidence type="ECO:0000313" key="11">
    <source>
        <dbReference type="Proteomes" id="UP000182350"/>
    </source>
</evidence>
<evidence type="ECO:0000256" key="7">
    <source>
        <dbReference type="PROSITE-ProRule" id="PRU01373"/>
    </source>
</evidence>
<sequence>MNGNSPGKAKRLTGQHCSTLLLVVSLLLSLPACASISSRDRASSSLPPTSTTLTLWVESSLSTLHPDYKPRHTELLGHLYRQAAFGHFWINEQGHPNAAARLLLNDLQPWLALEDHPRLADYRKLAELLQQSVETSLPRHRQARDLLITDLFFSYQQDLLQRYWTQYDSDQDHGITNAYERWDNWPDEVVKRSLQDVFPRWLQQLQGHQPQDWAMDRIRENQPTSRFYQPWRQAFAELQEMAEAGDWPELNRRLQRGDEGPMVARLAEQLYRLGDLSNQQPYLLSKEGPLIFDQRLELALKTFQKRHNLPQTGVTDQPTRDWLNMQPQERMRRLAHNIRRLHHLPNQLNDRYIMVNLADARLQFVESQQVKLDMKVIIGRDGQRTPIMNQWLTSLVINPLWNVPPSIARERIFPRALNNPEYLASRDYALVQGWHTPSRFVSFEELPDDAFTNDNSTYRIVQKAGNFNQLGRAKFRLSNQQAIYLHDTPYRNLFSSDRRDISAGCVRVEDSERLVEALLASSQTWTPEVLKEMYAQGDERYLQVRPRVAVYLMYWTVWTDTNGRLQWRDDIYHKDGFKQPGQRLALGP</sequence>
<dbReference type="AlphaFoldDB" id="A0A1K1W0D5"/>
<dbReference type="GO" id="GO:0004180">
    <property type="term" value="F:carboxypeptidase activity"/>
    <property type="evidence" value="ECO:0007669"/>
    <property type="project" value="UniProtKB-ARBA"/>
</dbReference>
<feature type="active site" description="Nucleophile" evidence="7">
    <location>
        <position position="505"/>
    </location>
</feature>
<name>A0A1K1W0D5_9GAMM</name>
<dbReference type="PANTHER" id="PTHR41533:SF1">
    <property type="entry name" value="L,D-TRANSPEPTIDASE YCBB-RELATED"/>
    <property type="match status" value="1"/>
</dbReference>
<comment type="pathway">
    <text evidence="1 7">Cell wall biogenesis; peptidoglycan biosynthesis.</text>
</comment>
<dbReference type="InterPro" id="IPR052905">
    <property type="entry name" value="LD-transpeptidase_YkuD-like"/>
</dbReference>
<dbReference type="RefSeq" id="WP_072325442.1">
    <property type="nucleotide sequence ID" value="NZ_FPJW01000003.1"/>
</dbReference>
<evidence type="ECO:0000256" key="1">
    <source>
        <dbReference type="ARBA" id="ARBA00004752"/>
    </source>
</evidence>
<dbReference type="CDD" id="cd16913">
    <property type="entry name" value="YkuD_like"/>
    <property type="match status" value="1"/>
</dbReference>
<feature type="signal peptide" evidence="8">
    <location>
        <begin position="1"/>
        <end position="34"/>
    </location>
</feature>
<protein>
    <submittedName>
        <fullName evidence="10">Murein L,D-transpeptidase YcbB/YkuD</fullName>
    </submittedName>
</protein>
<evidence type="ECO:0000256" key="2">
    <source>
        <dbReference type="ARBA" id="ARBA00005992"/>
    </source>
</evidence>
<dbReference type="GO" id="GO:0009252">
    <property type="term" value="P:peptidoglycan biosynthetic process"/>
    <property type="evidence" value="ECO:0007669"/>
    <property type="project" value="UniProtKB-UniPathway"/>
</dbReference>
<dbReference type="PANTHER" id="PTHR41533">
    <property type="entry name" value="L,D-TRANSPEPTIDASE HI_1667-RELATED"/>
    <property type="match status" value="1"/>
</dbReference>
<reference evidence="10 11" key="1">
    <citation type="submission" date="2016-11" db="EMBL/GenBank/DDBJ databases">
        <authorList>
            <person name="Jaros S."/>
            <person name="Januszkiewicz K."/>
            <person name="Wedrychowicz H."/>
        </authorList>
    </citation>
    <scope>NUCLEOTIDE SEQUENCE [LARGE SCALE GENOMIC DNA]</scope>
    <source>
        <strain evidence="10 11">DSM 21637</strain>
    </source>
</reference>
<dbReference type="EMBL" id="FPJW01000003">
    <property type="protein sequence ID" value="SFX30878.1"/>
    <property type="molecule type" value="Genomic_DNA"/>
</dbReference>
<gene>
    <name evidence="10" type="ORF">SAMN02745752_01201</name>
</gene>
<dbReference type="GO" id="GO:0016740">
    <property type="term" value="F:transferase activity"/>
    <property type="evidence" value="ECO:0007669"/>
    <property type="project" value="UniProtKB-KW"/>
</dbReference>
<dbReference type="InterPro" id="IPR036366">
    <property type="entry name" value="PGBDSf"/>
</dbReference>
<keyword evidence="11" id="KW-1185">Reference proteome</keyword>
<keyword evidence="4 7" id="KW-0133">Cell shape</keyword>